<dbReference type="GO" id="GO:0005829">
    <property type="term" value="C:cytosol"/>
    <property type="evidence" value="ECO:0007669"/>
    <property type="project" value="TreeGrafter"/>
</dbReference>
<dbReference type="InterPro" id="IPR036322">
    <property type="entry name" value="WD40_repeat_dom_sf"/>
</dbReference>
<dbReference type="SUPFAM" id="SSF50978">
    <property type="entry name" value="WD40 repeat-like"/>
    <property type="match status" value="1"/>
</dbReference>
<dbReference type="Gene3D" id="2.130.10.10">
    <property type="entry name" value="YVTN repeat-like/Quinoprotein amine dehydrogenase"/>
    <property type="match status" value="1"/>
</dbReference>
<dbReference type="SMART" id="SM00320">
    <property type="entry name" value="WD40"/>
    <property type="match status" value="2"/>
</dbReference>
<name>A0A3P6SYF4_9BILA</name>
<dbReference type="InterPro" id="IPR015943">
    <property type="entry name" value="WD40/YVTN_repeat-like_dom_sf"/>
</dbReference>
<proteinExistence type="predicted"/>
<reference evidence="1 2" key="1">
    <citation type="submission" date="2018-11" db="EMBL/GenBank/DDBJ databases">
        <authorList>
            <consortium name="Pathogen Informatics"/>
        </authorList>
    </citation>
    <scope>NUCLEOTIDE SEQUENCE [LARGE SCALE GENOMIC DNA]</scope>
</reference>
<evidence type="ECO:0008006" key="3">
    <source>
        <dbReference type="Google" id="ProtNLM"/>
    </source>
</evidence>
<dbReference type="GO" id="GO:0008104">
    <property type="term" value="P:intracellular protein localization"/>
    <property type="evidence" value="ECO:0007669"/>
    <property type="project" value="TreeGrafter"/>
</dbReference>
<dbReference type="PANTHER" id="PTHR13743:SF162">
    <property type="entry name" value="NEUROBEACHIN"/>
    <property type="match status" value="1"/>
</dbReference>
<dbReference type="Proteomes" id="UP000271098">
    <property type="component" value="Unassembled WGS sequence"/>
</dbReference>
<dbReference type="GO" id="GO:0016020">
    <property type="term" value="C:membrane"/>
    <property type="evidence" value="ECO:0007669"/>
    <property type="project" value="TreeGrafter"/>
</dbReference>
<dbReference type="AlphaFoldDB" id="A0A3P6SYF4"/>
<dbReference type="Pfam" id="PF00400">
    <property type="entry name" value="WD40"/>
    <property type="match status" value="2"/>
</dbReference>
<sequence>MANTTVNLPLTVDPLLAAGNPSQPLPRRHLGEPFDQRLKIRWNNFVTTVESRSIIACGYPDYSFRVIDTDTGTDLLTTLEFGRITSWDQLMSNLHIAAKVRQVIYGHGDVVTCLARSESNLFADCYVASGSLDCTVVLWHWNAQTQSIAGEYNVPGEVAAPRAILTGHETVVTVICISAEHGLVVSGSKGDSLSKLICHDQLLFSTLAFRSSRIRTGVFLLYRSLLGIL</sequence>
<dbReference type="InterPro" id="IPR050865">
    <property type="entry name" value="BEACH_Domain"/>
</dbReference>
<dbReference type="OrthoDB" id="5795265at2759"/>
<accession>A0A3P6SYF4</accession>
<evidence type="ECO:0000313" key="2">
    <source>
        <dbReference type="Proteomes" id="UP000271098"/>
    </source>
</evidence>
<evidence type="ECO:0000313" key="1">
    <source>
        <dbReference type="EMBL" id="VDK58471.1"/>
    </source>
</evidence>
<dbReference type="GO" id="GO:0019901">
    <property type="term" value="F:protein kinase binding"/>
    <property type="evidence" value="ECO:0007669"/>
    <property type="project" value="TreeGrafter"/>
</dbReference>
<organism evidence="1 2">
    <name type="scientific">Gongylonema pulchrum</name>
    <dbReference type="NCBI Taxonomy" id="637853"/>
    <lineage>
        <taxon>Eukaryota</taxon>
        <taxon>Metazoa</taxon>
        <taxon>Ecdysozoa</taxon>
        <taxon>Nematoda</taxon>
        <taxon>Chromadorea</taxon>
        <taxon>Rhabditida</taxon>
        <taxon>Spirurina</taxon>
        <taxon>Spiruromorpha</taxon>
        <taxon>Spiruroidea</taxon>
        <taxon>Gongylonematidae</taxon>
        <taxon>Gongylonema</taxon>
    </lineage>
</organism>
<keyword evidence="2" id="KW-1185">Reference proteome</keyword>
<gene>
    <name evidence="1" type="ORF">GPUH_LOCUS7479</name>
</gene>
<dbReference type="EMBL" id="UYRT01019448">
    <property type="protein sequence ID" value="VDK58471.1"/>
    <property type="molecule type" value="Genomic_DNA"/>
</dbReference>
<dbReference type="PANTHER" id="PTHR13743">
    <property type="entry name" value="BEIGE/BEACH-RELATED"/>
    <property type="match status" value="1"/>
</dbReference>
<protein>
    <recommendedName>
        <fullName evidence="3">WD_REPEATS_REGION domain-containing protein</fullName>
    </recommendedName>
</protein>
<dbReference type="InterPro" id="IPR001680">
    <property type="entry name" value="WD40_rpt"/>
</dbReference>